<dbReference type="Proteomes" id="UP000002220">
    <property type="component" value="Chromosome"/>
</dbReference>
<dbReference type="PROSITE" id="PS51125">
    <property type="entry name" value="NHL"/>
    <property type="match status" value="1"/>
</dbReference>
<name>D5SXQ4_PLAL2</name>
<dbReference type="EMBL" id="CP001744">
    <property type="protein sequence ID" value="ADG67621.1"/>
    <property type="molecule type" value="Genomic_DNA"/>
</dbReference>
<feature type="compositionally biased region" description="Basic residues" evidence="3">
    <location>
        <begin position="22"/>
        <end position="33"/>
    </location>
</feature>
<dbReference type="STRING" id="521674.Plim_1791"/>
<keyword evidence="1" id="KW-0677">Repeat</keyword>
<dbReference type="AlphaFoldDB" id="D5SXQ4"/>
<protein>
    <submittedName>
        <fullName evidence="5">NHL repeat containing protein</fullName>
    </submittedName>
</protein>
<organism evidence="5 6">
    <name type="scientific">Planctopirus limnophila (strain ATCC 43296 / DSM 3776 / IFAM 1008 / Mu 290)</name>
    <name type="common">Planctomyces limnophilus</name>
    <dbReference type="NCBI Taxonomy" id="521674"/>
    <lineage>
        <taxon>Bacteria</taxon>
        <taxon>Pseudomonadati</taxon>
        <taxon>Planctomycetota</taxon>
        <taxon>Planctomycetia</taxon>
        <taxon>Planctomycetales</taxon>
        <taxon>Planctomycetaceae</taxon>
        <taxon>Planctopirus</taxon>
    </lineage>
</organism>
<gene>
    <name evidence="5" type="ordered locus">Plim_1791</name>
</gene>
<evidence type="ECO:0000259" key="4">
    <source>
        <dbReference type="Pfam" id="PF25021"/>
    </source>
</evidence>
<evidence type="ECO:0000256" key="2">
    <source>
        <dbReference type="PROSITE-ProRule" id="PRU00504"/>
    </source>
</evidence>
<keyword evidence="6" id="KW-1185">Reference proteome</keyword>
<feature type="domain" description="Teneurin NHL" evidence="4">
    <location>
        <begin position="327"/>
        <end position="379"/>
    </location>
</feature>
<dbReference type="PANTHER" id="PTHR46388">
    <property type="entry name" value="NHL REPEAT-CONTAINING PROTEIN 2"/>
    <property type="match status" value="1"/>
</dbReference>
<feature type="compositionally biased region" description="Polar residues" evidence="3">
    <location>
        <begin position="1"/>
        <end position="19"/>
    </location>
</feature>
<sequence length="425" mass="45166">MAMISDRQSMTIENVQNSNRAQRSHRAHRRSLLSVQRHRTVTMRSVIMRPGQTSFGPSNLMRLAALCVLLSLFAFAELNVAHAGEVKTIFGSGKDGFNGDQQPFLETHSGQPFGLVIGPDGALYFCEYTGHIIRRLDLEKQTATTIAGTPGKKGFAGDGGPATKALMNEPHELRFTPAGDIVIADMRTHTIRKIDGKTGMISTLAGTGTAGFSGDGGPAEKAQLNMPHSIQIDPAGDLLICDTGNHRVRKVDMKTGLISTAYGTGERKPAKDGDPQVGTPLNGPRSIDFTPEGDMILALREGNAVYRFPKGEAKLIHIAGVGGKPSLVGDGIDARKAILGAPKGAAVDANGDIYLADTETHTIRVIRAKTGLIETVIGDGKAGDGPDGEAKTCRLNRPHGVFITKEGLLLVGDSSNNKVRVLPLR</sequence>
<dbReference type="KEGG" id="plm:Plim_1791"/>
<evidence type="ECO:0000313" key="5">
    <source>
        <dbReference type="EMBL" id="ADG67621.1"/>
    </source>
</evidence>
<feature type="region of interest" description="Disordered" evidence="3">
    <location>
        <begin position="1"/>
        <end position="33"/>
    </location>
</feature>
<evidence type="ECO:0000256" key="3">
    <source>
        <dbReference type="SAM" id="MobiDB-lite"/>
    </source>
</evidence>
<dbReference type="SUPFAM" id="SSF101898">
    <property type="entry name" value="NHL repeat"/>
    <property type="match status" value="1"/>
</dbReference>
<proteinExistence type="predicted"/>
<evidence type="ECO:0000256" key="1">
    <source>
        <dbReference type="ARBA" id="ARBA00022737"/>
    </source>
</evidence>
<reference evidence="5 6" key="1">
    <citation type="journal article" date="2010" name="Stand. Genomic Sci.">
        <title>Complete genome sequence of Planctomyces limnophilus type strain (Mu 290).</title>
        <authorList>
            <person name="Labutti K."/>
            <person name="Sikorski J."/>
            <person name="Schneider S."/>
            <person name="Nolan M."/>
            <person name="Lucas S."/>
            <person name="Glavina Del Rio T."/>
            <person name="Tice H."/>
            <person name="Cheng J.F."/>
            <person name="Goodwin L."/>
            <person name="Pitluck S."/>
            <person name="Liolios K."/>
            <person name="Ivanova N."/>
            <person name="Mavromatis K."/>
            <person name="Mikhailova N."/>
            <person name="Pati A."/>
            <person name="Chen A."/>
            <person name="Palaniappan K."/>
            <person name="Land M."/>
            <person name="Hauser L."/>
            <person name="Chang Y.J."/>
            <person name="Jeffries C.D."/>
            <person name="Tindall B.J."/>
            <person name="Rohde M."/>
            <person name="Goker M."/>
            <person name="Woyke T."/>
            <person name="Bristow J."/>
            <person name="Eisen J.A."/>
            <person name="Markowitz V."/>
            <person name="Hugenholtz P."/>
            <person name="Kyrpides N.C."/>
            <person name="Klenk H.P."/>
            <person name="Lapidus A."/>
        </authorList>
    </citation>
    <scope>NUCLEOTIDE SEQUENCE [LARGE SCALE GENOMIC DNA]</scope>
    <source>
        <strain evidence="6">ATCC 43296 / DSM 3776 / IFAM 1008 / 290</strain>
    </source>
</reference>
<accession>D5SXQ4</accession>
<dbReference type="Gene3D" id="2.120.10.30">
    <property type="entry name" value="TolB, C-terminal domain"/>
    <property type="match status" value="3"/>
</dbReference>
<feature type="compositionally biased region" description="Basic and acidic residues" evidence="3">
    <location>
        <begin position="265"/>
        <end position="274"/>
    </location>
</feature>
<dbReference type="InterPro" id="IPR056822">
    <property type="entry name" value="TEN_NHL"/>
</dbReference>
<evidence type="ECO:0000313" key="6">
    <source>
        <dbReference type="Proteomes" id="UP000002220"/>
    </source>
</evidence>
<dbReference type="Pfam" id="PF25021">
    <property type="entry name" value="TEN_NHL"/>
    <property type="match status" value="1"/>
</dbReference>
<dbReference type="InterPro" id="IPR001258">
    <property type="entry name" value="NHL_repeat"/>
</dbReference>
<dbReference type="InterPro" id="IPR011042">
    <property type="entry name" value="6-blade_b-propeller_TolB-like"/>
</dbReference>
<dbReference type="Pfam" id="PF01436">
    <property type="entry name" value="NHL"/>
    <property type="match status" value="1"/>
</dbReference>
<dbReference type="eggNOG" id="COG4257">
    <property type="taxonomic scope" value="Bacteria"/>
</dbReference>
<dbReference type="PANTHER" id="PTHR46388:SF2">
    <property type="entry name" value="NHL REPEAT-CONTAINING PROTEIN 2"/>
    <property type="match status" value="1"/>
</dbReference>
<feature type="repeat" description="NHL" evidence="2">
    <location>
        <begin position="211"/>
        <end position="254"/>
    </location>
</feature>
<dbReference type="HOGENOM" id="CLU_704851_0_0_0"/>
<feature type="region of interest" description="Disordered" evidence="3">
    <location>
        <begin position="262"/>
        <end position="286"/>
    </location>
</feature>